<evidence type="ECO:0000256" key="5">
    <source>
        <dbReference type="ARBA" id="ARBA00022747"/>
    </source>
</evidence>
<accession>A0A926ETM5</accession>
<dbReference type="PRINTS" id="PR00506">
    <property type="entry name" value="D21N6MTFRASE"/>
</dbReference>
<comment type="similarity">
    <text evidence="1">Belongs to the N(4)/N(6)-methyltransferase family.</text>
</comment>
<evidence type="ECO:0000256" key="1">
    <source>
        <dbReference type="ARBA" id="ARBA00006594"/>
    </source>
</evidence>
<dbReference type="Proteomes" id="UP000601522">
    <property type="component" value="Unassembled WGS sequence"/>
</dbReference>
<keyword evidence="3" id="KW-0808">Transferase</keyword>
<protein>
    <submittedName>
        <fullName evidence="7">Site-specific DNA-methyltransferase</fullName>
    </submittedName>
</protein>
<dbReference type="EMBL" id="JACRTK010000001">
    <property type="protein sequence ID" value="MBC8589578.1"/>
    <property type="molecule type" value="Genomic_DNA"/>
</dbReference>
<dbReference type="GO" id="GO:0032259">
    <property type="term" value="P:methylation"/>
    <property type="evidence" value="ECO:0007669"/>
    <property type="project" value="UniProtKB-KW"/>
</dbReference>
<comment type="caution">
    <text evidence="7">The sequence shown here is derived from an EMBL/GenBank/DDBJ whole genome shotgun (WGS) entry which is preliminary data.</text>
</comment>
<evidence type="ECO:0000256" key="3">
    <source>
        <dbReference type="ARBA" id="ARBA00022679"/>
    </source>
</evidence>
<keyword evidence="5" id="KW-0680">Restriction system</keyword>
<evidence type="ECO:0000259" key="6">
    <source>
        <dbReference type="Pfam" id="PF01555"/>
    </source>
</evidence>
<dbReference type="InterPro" id="IPR002941">
    <property type="entry name" value="DNA_methylase_N4/N6"/>
</dbReference>
<dbReference type="PROSITE" id="PS00092">
    <property type="entry name" value="N6_MTASE"/>
    <property type="match status" value="1"/>
</dbReference>
<reference evidence="7 8" key="1">
    <citation type="submission" date="2020-08" db="EMBL/GenBank/DDBJ databases">
        <title>Genome public.</title>
        <authorList>
            <person name="Liu C."/>
            <person name="Sun Q."/>
        </authorList>
    </citation>
    <scope>NUCLEOTIDE SEQUENCE [LARGE SCALE GENOMIC DNA]</scope>
    <source>
        <strain evidence="7 8">NSJ-26</strain>
    </source>
</reference>
<evidence type="ECO:0000313" key="8">
    <source>
        <dbReference type="Proteomes" id="UP000601522"/>
    </source>
</evidence>
<dbReference type="InterPro" id="IPR029063">
    <property type="entry name" value="SAM-dependent_MTases_sf"/>
</dbReference>
<dbReference type="SUPFAM" id="SSF53335">
    <property type="entry name" value="S-adenosyl-L-methionine-dependent methyltransferases"/>
    <property type="match status" value="1"/>
</dbReference>
<keyword evidence="2" id="KW-0489">Methyltransferase</keyword>
<dbReference type="GO" id="GO:0003677">
    <property type="term" value="F:DNA binding"/>
    <property type="evidence" value="ECO:0007669"/>
    <property type="project" value="InterPro"/>
</dbReference>
<evidence type="ECO:0000256" key="4">
    <source>
        <dbReference type="ARBA" id="ARBA00022691"/>
    </source>
</evidence>
<evidence type="ECO:0000256" key="2">
    <source>
        <dbReference type="ARBA" id="ARBA00022603"/>
    </source>
</evidence>
<proteinExistence type="inferred from homology"/>
<sequence>MEIIEEIPRLIREGKKKLEHILNSSELKFHHELILGYNKLQNHGSINRLYKIDNIYAMKDLLDNGYSSKIDLIYIDPPFFTMADYYHRIEVLGKDGKEVIEYKAYSDIWKNGLIEYLDMVTIRLYLMKELLSDIGSIYVHVDYRTVHYIKIIMDCIFGRENFLNEVIWAYKSGGTSSKYYSRKHDNILVYTKTDKYIFNPQKEKSYNRDFKPYRFKGIKEYEDKLGWYTLVNLKDVWNINMVGRTSKERVGYGTQKPTSLLERIILSSSNENSIVADFFAGSGTTAIVAERHNRRWICSDIGNASILTIRKRLASESKNAYELLNDKSNEGDIKLNLDLDVKVDNNNKIIDINLNRYDLDLNSIKFKKGQKDILKKIQKENSLRLVDYIGIGYIDKYNKLIIKEERYRSFNNLIIDRCIRVPIYQESRKSMCIKCIDIFGNELLQTL</sequence>
<gene>
    <name evidence="7" type="ORF">H8689_00265</name>
</gene>
<evidence type="ECO:0000313" key="7">
    <source>
        <dbReference type="EMBL" id="MBC8589578.1"/>
    </source>
</evidence>
<dbReference type="AlphaFoldDB" id="A0A926ETM5"/>
<feature type="domain" description="DNA methylase N-4/N-6" evidence="6">
    <location>
        <begin position="70"/>
        <end position="304"/>
    </location>
</feature>
<dbReference type="Pfam" id="PF01555">
    <property type="entry name" value="N6_N4_Mtase"/>
    <property type="match status" value="1"/>
</dbReference>
<dbReference type="InterPro" id="IPR002295">
    <property type="entry name" value="N4/N6-MTase_EcoPI_Mod-like"/>
</dbReference>
<dbReference type="InterPro" id="IPR002052">
    <property type="entry name" value="DNA_methylase_N6_adenine_CS"/>
</dbReference>
<organism evidence="7 8">
    <name type="scientific">Wansuia hejianensis</name>
    <dbReference type="NCBI Taxonomy" id="2763667"/>
    <lineage>
        <taxon>Bacteria</taxon>
        <taxon>Bacillati</taxon>
        <taxon>Bacillota</taxon>
        <taxon>Clostridia</taxon>
        <taxon>Lachnospirales</taxon>
        <taxon>Lachnospiraceae</taxon>
        <taxon>Wansuia</taxon>
    </lineage>
</organism>
<dbReference type="GO" id="GO:0008170">
    <property type="term" value="F:N-methyltransferase activity"/>
    <property type="evidence" value="ECO:0007669"/>
    <property type="project" value="InterPro"/>
</dbReference>
<keyword evidence="8" id="KW-1185">Reference proteome</keyword>
<dbReference type="GO" id="GO:0009307">
    <property type="term" value="P:DNA restriction-modification system"/>
    <property type="evidence" value="ECO:0007669"/>
    <property type="project" value="UniProtKB-KW"/>
</dbReference>
<dbReference type="Gene3D" id="3.40.50.150">
    <property type="entry name" value="Vaccinia Virus protein VP39"/>
    <property type="match status" value="1"/>
</dbReference>
<keyword evidence="4" id="KW-0949">S-adenosyl-L-methionine</keyword>
<dbReference type="RefSeq" id="WP_249322400.1">
    <property type="nucleotide sequence ID" value="NZ_JACRTK010000001.1"/>
</dbReference>
<name>A0A926ETM5_9FIRM</name>